<feature type="region of interest" description="Disordered" evidence="1">
    <location>
        <begin position="106"/>
        <end position="147"/>
    </location>
</feature>
<protein>
    <submittedName>
        <fullName evidence="2">Uncharacterized protein</fullName>
    </submittedName>
</protein>
<reference evidence="2" key="1">
    <citation type="submission" date="2014-09" db="EMBL/GenBank/DDBJ databases">
        <authorList>
            <person name="Magalhaes I.L.F."/>
            <person name="Oliveira U."/>
            <person name="Santos F.R."/>
            <person name="Vidigal T.H.D.A."/>
            <person name="Brescovit A.D."/>
            <person name="Santos A.J."/>
        </authorList>
    </citation>
    <scope>NUCLEOTIDE SEQUENCE</scope>
    <source>
        <tissue evidence="2">Shoot tissue taken approximately 20 cm above the soil surface</tissue>
    </source>
</reference>
<accession>A0A0A8YU90</accession>
<reference evidence="2" key="2">
    <citation type="journal article" date="2015" name="Data Brief">
        <title>Shoot transcriptome of the giant reed, Arundo donax.</title>
        <authorList>
            <person name="Barrero R.A."/>
            <person name="Guerrero F.D."/>
            <person name="Moolhuijzen P."/>
            <person name="Goolsby J.A."/>
            <person name="Tidwell J."/>
            <person name="Bellgard S.E."/>
            <person name="Bellgard M.I."/>
        </authorList>
    </citation>
    <scope>NUCLEOTIDE SEQUENCE</scope>
    <source>
        <tissue evidence="2">Shoot tissue taken approximately 20 cm above the soil surface</tissue>
    </source>
</reference>
<feature type="compositionally biased region" description="Polar residues" evidence="1">
    <location>
        <begin position="125"/>
        <end position="134"/>
    </location>
</feature>
<evidence type="ECO:0000256" key="1">
    <source>
        <dbReference type="SAM" id="MobiDB-lite"/>
    </source>
</evidence>
<organism evidence="2">
    <name type="scientific">Arundo donax</name>
    <name type="common">Giant reed</name>
    <name type="synonym">Donax arundinaceus</name>
    <dbReference type="NCBI Taxonomy" id="35708"/>
    <lineage>
        <taxon>Eukaryota</taxon>
        <taxon>Viridiplantae</taxon>
        <taxon>Streptophyta</taxon>
        <taxon>Embryophyta</taxon>
        <taxon>Tracheophyta</taxon>
        <taxon>Spermatophyta</taxon>
        <taxon>Magnoliopsida</taxon>
        <taxon>Liliopsida</taxon>
        <taxon>Poales</taxon>
        <taxon>Poaceae</taxon>
        <taxon>PACMAD clade</taxon>
        <taxon>Arundinoideae</taxon>
        <taxon>Arundineae</taxon>
        <taxon>Arundo</taxon>
    </lineage>
</organism>
<name>A0A0A8YU90_ARUDO</name>
<dbReference type="AlphaFoldDB" id="A0A0A8YU90"/>
<evidence type="ECO:0000313" key="2">
    <source>
        <dbReference type="EMBL" id="JAD30639.1"/>
    </source>
</evidence>
<sequence length="198" mass="21312">MFSISWTIDSGCPSTATFVSPGRSISVKLTTCGEYILKWMGTFDIALVLPVMRSVSSAISFLTAAKSVNRLRGAWRNSAYSCPPSVLCSCSTRGLLVTIPDPRGRKSLPTMLSSTDDFPELWPPTTATDGSASQREPPPPPPWSPRTVHARWIRFTSPIRPSMVAISGDVTRAYSPSPAALTRQRWWSPAPSGGGGGI</sequence>
<proteinExistence type="predicted"/>
<dbReference type="EMBL" id="GBRH01267256">
    <property type="protein sequence ID" value="JAD30639.1"/>
    <property type="molecule type" value="Transcribed_RNA"/>
</dbReference>